<dbReference type="PROSITE" id="PS50157">
    <property type="entry name" value="ZINC_FINGER_C2H2_2"/>
    <property type="match status" value="1"/>
</dbReference>
<gene>
    <name evidence="13" type="ORF">KUF71_010708</name>
    <name evidence="14" type="ORF">KUF71_010709</name>
    <name evidence="15" type="ORF">KUF71_010711</name>
    <name evidence="16" type="ORF">KUF71_010713</name>
    <name evidence="17" type="ORF">KUF71_010714</name>
</gene>
<organism evidence="15 18">
    <name type="scientific">Frankliniella fusca</name>
    <dbReference type="NCBI Taxonomy" id="407009"/>
    <lineage>
        <taxon>Eukaryota</taxon>
        <taxon>Metazoa</taxon>
        <taxon>Ecdysozoa</taxon>
        <taxon>Arthropoda</taxon>
        <taxon>Hexapoda</taxon>
        <taxon>Insecta</taxon>
        <taxon>Pterygota</taxon>
        <taxon>Neoptera</taxon>
        <taxon>Paraneoptera</taxon>
        <taxon>Thysanoptera</taxon>
        <taxon>Terebrantia</taxon>
        <taxon>Thripoidea</taxon>
        <taxon>Thripidae</taxon>
        <taxon>Frankliniella</taxon>
    </lineage>
</organism>
<reference evidence="15" key="1">
    <citation type="submission" date="2021-07" db="EMBL/GenBank/DDBJ databases">
        <authorList>
            <person name="Catto M.A."/>
            <person name="Jacobson A."/>
            <person name="Kennedy G."/>
            <person name="Labadie P."/>
            <person name="Hunt B.G."/>
            <person name="Srinivasan R."/>
        </authorList>
    </citation>
    <scope>NUCLEOTIDE SEQUENCE</scope>
    <source>
        <strain evidence="15">PL_HMW_Pooled</strain>
        <tissue evidence="15">Head</tissue>
    </source>
</reference>
<evidence type="ECO:0000313" key="13">
    <source>
        <dbReference type="EMBL" id="KAK3921536.1"/>
    </source>
</evidence>
<evidence type="ECO:0000256" key="5">
    <source>
        <dbReference type="ARBA" id="ARBA00022833"/>
    </source>
</evidence>
<sequence>MDNPNCPVTEALRVLGLPAGSSLEVVNAAYRKLSIKHHPDKGGDNSVQATLNDAVALLRAELANGTEVIEVPSSSSSQRSSSLETLNSSSSEEEGLKCSKCNYRSTSKVLFRKHMRNHADQGKFKCYQCTSSFARRQNLLRHQQTHTVLRPFQCDDCGETVQNVPGYCSSPENSHRRQAV</sequence>
<dbReference type="PROSITE" id="PS50076">
    <property type="entry name" value="DNAJ_2"/>
    <property type="match status" value="1"/>
</dbReference>
<feature type="compositionally biased region" description="Low complexity" evidence="10">
    <location>
        <begin position="73"/>
        <end position="89"/>
    </location>
</feature>
<keyword evidence="7" id="KW-0539">Nucleus</keyword>
<proteinExistence type="inferred from homology"/>
<evidence type="ECO:0000313" key="17">
    <source>
        <dbReference type="EMBL" id="KAK3921542.1"/>
    </source>
</evidence>
<dbReference type="SUPFAM" id="SSF57667">
    <property type="entry name" value="beta-beta-alpha zinc fingers"/>
    <property type="match status" value="1"/>
</dbReference>
<evidence type="ECO:0000256" key="8">
    <source>
        <dbReference type="ARBA" id="ARBA00037948"/>
    </source>
</evidence>
<dbReference type="GO" id="GO:0000981">
    <property type="term" value="F:DNA-binding transcription factor activity, RNA polymerase II-specific"/>
    <property type="evidence" value="ECO:0007669"/>
    <property type="project" value="TreeGrafter"/>
</dbReference>
<dbReference type="GO" id="GO:0000978">
    <property type="term" value="F:RNA polymerase II cis-regulatory region sequence-specific DNA binding"/>
    <property type="evidence" value="ECO:0007669"/>
    <property type="project" value="TreeGrafter"/>
</dbReference>
<keyword evidence="3" id="KW-0677">Repeat</keyword>
<dbReference type="InterPro" id="IPR013087">
    <property type="entry name" value="Znf_C2H2_type"/>
</dbReference>
<evidence type="ECO:0000256" key="2">
    <source>
        <dbReference type="ARBA" id="ARBA00022723"/>
    </source>
</evidence>
<keyword evidence="5" id="KW-0862">Zinc</keyword>
<evidence type="ECO:0000256" key="4">
    <source>
        <dbReference type="ARBA" id="ARBA00022771"/>
    </source>
</evidence>
<dbReference type="EMBL" id="JAHWGI010001037">
    <property type="protein sequence ID" value="KAK3921541.1"/>
    <property type="molecule type" value="Genomic_DNA"/>
</dbReference>
<evidence type="ECO:0000259" key="12">
    <source>
        <dbReference type="PROSITE" id="PS50157"/>
    </source>
</evidence>
<dbReference type="Pfam" id="PF00226">
    <property type="entry name" value="DnaJ"/>
    <property type="match status" value="1"/>
</dbReference>
<keyword evidence="18" id="KW-1185">Reference proteome</keyword>
<feature type="domain" description="J" evidence="11">
    <location>
        <begin position="10"/>
        <end position="74"/>
    </location>
</feature>
<evidence type="ECO:0000313" key="18">
    <source>
        <dbReference type="Proteomes" id="UP001219518"/>
    </source>
</evidence>
<dbReference type="EMBL" id="JAHWGI010001037">
    <property type="protein sequence ID" value="KAK3921542.1"/>
    <property type="molecule type" value="Genomic_DNA"/>
</dbReference>
<evidence type="ECO:0000313" key="16">
    <source>
        <dbReference type="EMBL" id="KAK3921541.1"/>
    </source>
</evidence>
<evidence type="ECO:0000256" key="9">
    <source>
        <dbReference type="PROSITE-ProRule" id="PRU00042"/>
    </source>
</evidence>
<dbReference type="Gene3D" id="3.30.160.60">
    <property type="entry name" value="Classic Zinc Finger"/>
    <property type="match status" value="2"/>
</dbReference>
<evidence type="ECO:0000256" key="7">
    <source>
        <dbReference type="ARBA" id="ARBA00023242"/>
    </source>
</evidence>
<keyword evidence="4 9" id="KW-0863">Zinc-finger</keyword>
<dbReference type="SUPFAM" id="SSF46565">
    <property type="entry name" value="Chaperone J-domain"/>
    <property type="match status" value="1"/>
</dbReference>
<dbReference type="AlphaFoldDB" id="A0AAE1HHZ7"/>
<reference evidence="15" key="2">
    <citation type="journal article" date="2023" name="BMC Genomics">
        <title>Pest status, molecular evolution, and epigenetic factors derived from the genome assembly of Frankliniella fusca, a thysanopteran phytovirus vector.</title>
        <authorList>
            <person name="Catto M.A."/>
            <person name="Labadie P.E."/>
            <person name="Jacobson A.L."/>
            <person name="Kennedy G.G."/>
            <person name="Srinivasan R."/>
            <person name="Hunt B.G."/>
        </authorList>
    </citation>
    <scope>NUCLEOTIDE SEQUENCE</scope>
    <source>
        <strain evidence="15">PL_HMW_Pooled</strain>
    </source>
</reference>
<feature type="region of interest" description="Disordered" evidence="10">
    <location>
        <begin position="69"/>
        <end position="89"/>
    </location>
</feature>
<dbReference type="EMBL" id="JAHWGI010001037">
    <property type="protein sequence ID" value="KAK3921539.1"/>
    <property type="molecule type" value="Genomic_DNA"/>
</dbReference>
<dbReference type="PROSITE" id="PS00028">
    <property type="entry name" value="ZINC_FINGER_C2H2_1"/>
    <property type="match status" value="1"/>
</dbReference>
<dbReference type="GO" id="GO:0008270">
    <property type="term" value="F:zinc ion binding"/>
    <property type="evidence" value="ECO:0007669"/>
    <property type="project" value="UniProtKB-KW"/>
</dbReference>
<protein>
    <submittedName>
        <fullName evidence="15">Zinc finger protein 282</fullName>
    </submittedName>
</protein>
<comment type="similarity">
    <text evidence="8">Belongs to the snail C2H2-type zinc-finger protein family.</text>
</comment>
<evidence type="ECO:0000256" key="6">
    <source>
        <dbReference type="ARBA" id="ARBA00023125"/>
    </source>
</evidence>
<evidence type="ECO:0000259" key="11">
    <source>
        <dbReference type="PROSITE" id="PS50076"/>
    </source>
</evidence>
<evidence type="ECO:0000256" key="10">
    <source>
        <dbReference type="SAM" id="MobiDB-lite"/>
    </source>
</evidence>
<dbReference type="GO" id="GO:0005634">
    <property type="term" value="C:nucleus"/>
    <property type="evidence" value="ECO:0007669"/>
    <property type="project" value="UniProtKB-SubCell"/>
</dbReference>
<dbReference type="Pfam" id="PF00096">
    <property type="entry name" value="zf-C2H2"/>
    <property type="match status" value="2"/>
</dbReference>
<keyword evidence="2" id="KW-0479">Metal-binding</keyword>
<dbReference type="PANTHER" id="PTHR24388">
    <property type="entry name" value="ZINC FINGER PROTEIN"/>
    <property type="match status" value="1"/>
</dbReference>
<dbReference type="EMBL" id="JAHWGI010001037">
    <property type="protein sequence ID" value="KAK3921537.1"/>
    <property type="molecule type" value="Genomic_DNA"/>
</dbReference>
<comment type="subcellular location">
    <subcellularLocation>
        <location evidence="1">Nucleus</location>
    </subcellularLocation>
</comment>
<dbReference type="SMART" id="SM00355">
    <property type="entry name" value="ZnF_C2H2"/>
    <property type="match status" value="2"/>
</dbReference>
<dbReference type="SMART" id="SM00271">
    <property type="entry name" value="DnaJ"/>
    <property type="match status" value="1"/>
</dbReference>
<dbReference type="PANTHER" id="PTHR24388:SF54">
    <property type="entry name" value="PROTEIN ESCARGOT"/>
    <property type="match status" value="1"/>
</dbReference>
<feature type="domain" description="C2H2-type" evidence="12">
    <location>
        <begin position="124"/>
        <end position="151"/>
    </location>
</feature>
<evidence type="ECO:0000256" key="3">
    <source>
        <dbReference type="ARBA" id="ARBA00022737"/>
    </source>
</evidence>
<evidence type="ECO:0000313" key="14">
    <source>
        <dbReference type="EMBL" id="KAK3921537.1"/>
    </source>
</evidence>
<dbReference type="CDD" id="cd06257">
    <property type="entry name" value="DnaJ"/>
    <property type="match status" value="1"/>
</dbReference>
<dbReference type="InterPro" id="IPR036869">
    <property type="entry name" value="J_dom_sf"/>
</dbReference>
<dbReference type="Proteomes" id="UP001219518">
    <property type="component" value="Unassembled WGS sequence"/>
</dbReference>
<keyword evidence="6" id="KW-0238">DNA-binding</keyword>
<dbReference type="Gene3D" id="1.10.287.110">
    <property type="entry name" value="DnaJ domain"/>
    <property type="match status" value="1"/>
</dbReference>
<evidence type="ECO:0000256" key="1">
    <source>
        <dbReference type="ARBA" id="ARBA00004123"/>
    </source>
</evidence>
<dbReference type="InterPro" id="IPR050527">
    <property type="entry name" value="Snail/Krueppel_Znf"/>
</dbReference>
<dbReference type="InterPro" id="IPR036236">
    <property type="entry name" value="Znf_C2H2_sf"/>
</dbReference>
<accession>A0AAE1HHZ7</accession>
<evidence type="ECO:0000313" key="15">
    <source>
        <dbReference type="EMBL" id="KAK3921539.1"/>
    </source>
</evidence>
<comment type="caution">
    <text evidence="15">The sequence shown here is derived from an EMBL/GenBank/DDBJ whole genome shotgun (WGS) entry which is preliminary data.</text>
</comment>
<dbReference type="InterPro" id="IPR001623">
    <property type="entry name" value="DnaJ_domain"/>
</dbReference>
<name>A0AAE1HHZ7_9NEOP</name>
<dbReference type="EMBL" id="JAHWGI010001037">
    <property type="protein sequence ID" value="KAK3921536.1"/>
    <property type="molecule type" value="Genomic_DNA"/>
</dbReference>